<dbReference type="PIRSF" id="PIRSF028846">
    <property type="entry name" value="UCP028846"/>
    <property type="match status" value="1"/>
</dbReference>
<dbReference type="GO" id="GO:0005975">
    <property type="term" value="P:carbohydrate metabolic process"/>
    <property type="evidence" value="ECO:0007669"/>
    <property type="project" value="InterPro"/>
</dbReference>
<evidence type="ECO:0008006" key="3">
    <source>
        <dbReference type="Google" id="ProtNLM"/>
    </source>
</evidence>
<dbReference type="EMBL" id="BNAS01000008">
    <property type="protein sequence ID" value="GHH78806.1"/>
    <property type="molecule type" value="Genomic_DNA"/>
</dbReference>
<comment type="caution">
    <text evidence="1">The sequence shown here is derived from an EMBL/GenBank/DDBJ whole genome shotgun (WGS) entry which is preliminary data.</text>
</comment>
<dbReference type="AlphaFoldDB" id="A0A919L126"/>
<protein>
    <recommendedName>
        <fullName evidence="3">Metal-independent alpha-mannosidase</fullName>
    </recommendedName>
</protein>
<dbReference type="PANTHER" id="PTHR31047">
    <property type="entry name" value="MEIOTICALLY UP-REGULATED GENE 157 PROTEIN"/>
    <property type="match status" value="1"/>
</dbReference>
<dbReference type="InterPro" id="IPR008313">
    <property type="entry name" value="GH125"/>
</dbReference>
<dbReference type="SUPFAM" id="SSF48208">
    <property type="entry name" value="Six-hairpin glycosidases"/>
    <property type="match status" value="1"/>
</dbReference>
<dbReference type="InterPro" id="IPR008928">
    <property type="entry name" value="6-hairpin_glycosidase_sf"/>
</dbReference>
<organism evidence="1 2">
    <name type="scientific">Promicromonospora soli</name>
    <dbReference type="NCBI Taxonomy" id="2035533"/>
    <lineage>
        <taxon>Bacteria</taxon>
        <taxon>Bacillati</taxon>
        <taxon>Actinomycetota</taxon>
        <taxon>Actinomycetes</taxon>
        <taxon>Micrococcales</taxon>
        <taxon>Promicromonosporaceae</taxon>
        <taxon>Promicromonospora</taxon>
    </lineage>
</organism>
<name>A0A919L126_9MICO</name>
<dbReference type="InterPro" id="IPR012341">
    <property type="entry name" value="6hp_glycosidase-like_sf"/>
</dbReference>
<reference evidence="1" key="1">
    <citation type="journal article" date="2014" name="Int. J. Syst. Evol. Microbiol.">
        <title>Complete genome sequence of Corynebacterium casei LMG S-19264T (=DSM 44701T), isolated from a smear-ripened cheese.</title>
        <authorList>
            <consortium name="US DOE Joint Genome Institute (JGI-PGF)"/>
            <person name="Walter F."/>
            <person name="Albersmeier A."/>
            <person name="Kalinowski J."/>
            <person name="Ruckert C."/>
        </authorList>
    </citation>
    <scope>NUCLEOTIDE SEQUENCE</scope>
    <source>
        <strain evidence="1">CGMCC 4.7398</strain>
    </source>
</reference>
<evidence type="ECO:0000313" key="2">
    <source>
        <dbReference type="Proteomes" id="UP000627369"/>
    </source>
</evidence>
<reference evidence="1" key="2">
    <citation type="submission" date="2020-09" db="EMBL/GenBank/DDBJ databases">
        <authorList>
            <person name="Sun Q."/>
            <person name="Zhou Y."/>
        </authorList>
    </citation>
    <scope>NUCLEOTIDE SEQUENCE</scope>
    <source>
        <strain evidence="1">CGMCC 4.7398</strain>
    </source>
</reference>
<dbReference type="RefSeq" id="WP_229872669.1">
    <property type="nucleotide sequence ID" value="NZ_BNAS01000008.1"/>
</dbReference>
<dbReference type="PANTHER" id="PTHR31047:SF0">
    <property type="entry name" value="MEIOTICALLY UP-REGULATED GENE 157 PROTEIN"/>
    <property type="match status" value="1"/>
</dbReference>
<keyword evidence="2" id="KW-1185">Reference proteome</keyword>
<dbReference type="Proteomes" id="UP000627369">
    <property type="component" value="Unassembled WGS sequence"/>
</dbReference>
<evidence type="ECO:0000313" key="1">
    <source>
        <dbReference type="EMBL" id="GHH78806.1"/>
    </source>
</evidence>
<gene>
    <name evidence="1" type="ORF">GCM10017772_42990</name>
</gene>
<dbReference type="Pfam" id="PF06824">
    <property type="entry name" value="Glyco_hydro_125"/>
    <property type="match status" value="1"/>
</dbReference>
<dbReference type="Gene3D" id="1.50.10.10">
    <property type="match status" value="1"/>
</dbReference>
<accession>A0A919L126</accession>
<dbReference type="SMART" id="SM01149">
    <property type="entry name" value="DUF1237"/>
    <property type="match status" value="1"/>
</dbReference>
<proteinExistence type="predicted"/>
<sequence>MTTTSQTSDLPGSADAWRRSLLPDNMLDTWYDRARAALPGSDVPRVFRACLARTIHRSLIPDGDEVAVITGDIPAMWLRDSSTQLWPYLSIVAEDPHGRLADAIGGVLRRQLRLIARDPYANAFNVRPDGHAHDSGDRWGDHPADPHIWERKYEVDSLCFPVQLLARFVELTGRRELLDGLFLGAARSIVDTLRRERHHEERSPYRFERPGGNVLDTLARGGRGSETAFTGMTWSGFRPSDDACVFGYNVPANLHAAAALGDLASLVAPRDAELAADARRLAEELRVAVARHGVVEHPRFGEIWAYEVDGLGGHLLMDDANLPSLLSLPIVAGIDKSDPLYRRTRAFVLSSDNPTFTHGSRLSGVGSPHTWPGWVWPLALAAEGLTAPSAEDAVRLMETIAATTGATDHIHESVDADDDARFTRPWFSWADATFCQLVISVVAPERHVAPGGPSR</sequence>